<feature type="region of interest" description="Disordered" evidence="1">
    <location>
        <begin position="24"/>
        <end position="53"/>
    </location>
</feature>
<evidence type="ECO:0008006" key="5">
    <source>
        <dbReference type="Google" id="ProtNLM"/>
    </source>
</evidence>
<keyword evidence="2" id="KW-0732">Signal</keyword>
<feature type="compositionally biased region" description="Acidic residues" evidence="1">
    <location>
        <begin position="32"/>
        <end position="41"/>
    </location>
</feature>
<protein>
    <recommendedName>
        <fullName evidence="5">DUF4468 domain-containing protein</fullName>
    </recommendedName>
</protein>
<feature type="signal peptide" evidence="2">
    <location>
        <begin position="1"/>
        <end position="23"/>
    </location>
</feature>
<reference evidence="3 4" key="1">
    <citation type="submission" date="2024-04" db="EMBL/GenBank/DDBJ databases">
        <title>Luteolibacter sp. isolated from soil.</title>
        <authorList>
            <person name="An J."/>
        </authorList>
    </citation>
    <scope>NUCLEOTIDE SEQUENCE [LARGE SCALE GENOMIC DNA]</scope>
    <source>
        <strain evidence="3 4">Y139</strain>
    </source>
</reference>
<organism evidence="3 4">
    <name type="scientific">Luteolibacter soli</name>
    <dbReference type="NCBI Taxonomy" id="3135280"/>
    <lineage>
        <taxon>Bacteria</taxon>
        <taxon>Pseudomonadati</taxon>
        <taxon>Verrucomicrobiota</taxon>
        <taxon>Verrucomicrobiia</taxon>
        <taxon>Verrucomicrobiales</taxon>
        <taxon>Verrucomicrobiaceae</taxon>
        <taxon>Luteolibacter</taxon>
    </lineage>
</organism>
<dbReference type="EMBL" id="JBBUKT010000004">
    <property type="protein sequence ID" value="MEK7951285.1"/>
    <property type="molecule type" value="Genomic_DNA"/>
</dbReference>
<comment type="caution">
    <text evidence="3">The sequence shown here is derived from an EMBL/GenBank/DDBJ whole genome shotgun (WGS) entry which is preliminary data.</text>
</comment>
<evidence type="ECO:0000313" key="4">
    <source>
        <dbReference type="Proteomes" id="UP001371305"/>
    </source>
</evidence>
<dbReference type="RefSeq" id="WP_341404887.1">
    <property type="nucleotide sequence ID" value="NZ_JBBUKT010000004.1"/>
</dbReference>
<name>A0ABU9AXA9_9BACT</name>
<evidence type="ECO:0000256" key="1">
    <source>
        <dbReference type="SAM" id="MobiDB-lite"/>
    </source>
</evidence>
<feature type="compositionally biased region" description="Basic and acidic residues" evidence="1">
    <location>
        <begin position="42"/>
        <end position="53"/>
    </location>
</feature>
<gene>
    <name evidence="3" type="ORF">WKV53_12280</name>
</gene>
<evidence type="ECO:0000313" key="3">
    <source>
        <dbReference type="EMBL" id="MEK7951285.1"/>
    </source>
</evidence>
<proteinExistence type="predicted"/>
<sequence>MKKTALLYLLAGLFLAIPTPSYAQKGGGGGDNTEDSQDGDDEKSNTEESDDHKRFWQASLPGGHYMVAIDRIASISMHEYLLDEQLIVHEVVVDTNGRGLARFYHVVTVAENSNSATARELVAKGKELLDKAGQKAGTDVKDMVQKNYPTTSHAGMVEYRLMDLRDLNALYKSLKNAWETGKGRKITVKE</sequence>
<accession>A0ABU9AXA9</accession>
<feature type="chain" id="PRO_5046631198" description="DUF4468 domain-containing protein" evidence="2">
    <location>
        <begin position="24"/>
        <end position="190"/>
    </location>
</feature>
<dbReference type="Proteomes" id="UP001371305">
    <property type="component" value="Unassembled WGS sequence"/>
</dbReference>
<evidence type="ECO:0000256" key="2">
    <source>
        <dbReference type="SAM" id="SignalP"/>
    </source>
</evidence>
<keyword evidence="4" id="KW-1185">Reference proteome</keyword>